<comment type="similarity">
    <text evidence="1">Belongs to the FMO family.</text>
</comment>
<dbReference type="PANTHER" id="PTHR23023">
    <property type="entry name" value="DIMETHYLANILINE MONOOXYGENASE"/>
    <property type="match status" value="1"/>
</dbReference>
<dbReference type="InterPro" id="IPR036188">
    <property type="entry name" value="FAD/NAD-bd_sf"/>
</dbReference>
<accession>A0A484G1L7</accession>
<keyword evidence="2" id="KW-0285">Flavoprotein</keyword>
<evidence type="ECO:0000256" key="4">
    <source>
        <dbReference type="ARBA" id="ARBA00023002"/>
    </source>
</evidence>
<dbReference type="SUPFAM" id="SSF51905">
    <property type="entry name" value="FAD/NAD(P)-binding domain"/>
    <property type="match status" value="2"/>
</dbReference>
<dbReference type="AlphaFoldDB" id="A0A484G1L7"/>
<evidence type="ECO:0000256" key="2">
    <source>
        <dbReference type="ARBA" id="ARBA00022630"/>
    </source>
</evidence>
<dbReference type="Proteomes" id="UP000014480">
    <property type="component" value="Unassembled WGS sequence"/>
</dbReference>
<comment type="caution">
    <text evidence="5">The sequence shown here is derived from an EMBL/GenBank/DDBJ whole genome shotgun (WGS) entry which is preliminary data.</text>
</comment>
<protein>
    <submittedName>
        <fullName evidence="5">Thiol-specific monooxygenase</fullName>
    </submittedName>
</protein>
<keyword evidence="4" id="KW-0560">Oxidoreductase</keyword>
<keyword evidence="3" id="KW-0274">FAD</keyword>
<gene>
    <name evidence="5" type="primary">fmo1-4</name>
    <name evidence="5" type="ORF">Cob_v003313</name>
</gene>
<name>A0A484G1L7_COLOR</name>
<dbReference type="GO" id="GO:0004499">
    <property type="term" value="F:N,N-dimethylaniline monooxygenase activity"/>
    <property type="evidence" value="ECO:0007669"/>
    <property type="project" value="InterPro"/>
</dbReference>
<evidence type="ECO:0000313" key="5">
    <source>
        <dbReference type="EMBL" id="TDZ24061.1"/>
    </source>
</evidence>
<proteinExistence type="inferred from homology"/>
<sequence>MAPKARRVAVIGAGPSGAIATDALVKEQAFDTIRVFDRRNIAGGTWIYSPELPPRIPSLRDLVENRANRPVELPESFPAWTPTIETADSHQMRYSDTGMHETLHSNIPPEVMAYTQEPIPKVLSEQTLARYGPDGAPRHRELIREWVEAIFTRGGHDKLIEFGTTVELAEKKSDEWVLTLRKSVPDKSEDYWWQETFDAVVVASGHYYLPYMPQIPGLIEYDANFPGRVMHSKHFRSPEQFRNKKAIVVGGSVSAFEALHDIRTVTKGPVIASLREPVPVFGWVPFTHPDITIKPEITNLCPDTGRVTFSDDSTEDDVDIILFATGYDYSFPYLPQVKVKNRRVQGLYQLVFHIDDPTLAFVGMVKGGFTFRVFEWHAVAAARVLAGRGHLPAKAEMEKWEEDRMAKRGDGIHFFTLAPDFEEYFNSLRATAGDPEPGTTGRILPKFDHEWVTLLFAQLVTAKVALYQVVSPILDQCIEYLPGLCKSTSSEFTPSHAEPYRPAA</sequence>
<evidence type="ECO:0000256" key="1">
    <source>
        <dbReference type="ARBA" id="ARBA00009183"/>
    </source>
</evidence>
<evidence type="ECO:0000313" key="6">
    <source>
        <dbReference type="Proteomes" id="UP000014480"/>
    </source>
</evidence>
<keyword evidence="6" id="KW-1185">Reference proteome</keyword>
<dbReference type="InterPro" id="IPR050346">
    <property type="entry name" value="FMO-like"/>
</dbReference>
<dbReference type="EMBL" id="AMCV02000005">
    <property type="protein sequence ID" value="TDZ24061.1"/>
    <property type="molecule type" value="Genomic_DNA"/>
</dbReference>
<dbReference type="Gene3D" id="3.50.50.60">
    <property type="entry name" value="FAD/NAD(P)-binding domain"/>
    <property type="match status" value="2"/>
</dbReference>
<dbReference type="GO" id="GO:0050660">
    <property type="term" value="F:flavin adenine dinucleotide binding"/>
    <property type="evidence" value="ECO:0007669"/>
    <property type="project" value="InterPro"/>
</dbReference>
<reference evidence="6" key="2">
    <citation type="journal article" date="2019" name="Mol. Plant Microbe Interact.">
        <title>Genome sequence resources for four phytopathogenic fungi from the Colletotrichum orbiculare species complex.</title>
        <authorList>
            <person name="Gan P."/>
            <person name="Tsushima A."/>
            <person name="Narusaka M."/>
            <person name="Narusaka Y."/>
            <person name="Takano Y."/>
            <person name="Kubo Y."/>
            <person name="Shirasu K."/>
        </authorList>
    </citation>
    <scope>GENOME REANNOTATION</scope>
    <source>
        <strain evidence="6">104-T / ATCC 96160 / CBS 514.97 / LARS 414 / MAFF 240422</strain>
    </source>
</reference>
<dbReference type="OrthoDB" id="66881at2759"/>
<keyword evidence="5" id="KW-0503">Monooxygenase</keyword>
<dbReference type="Pfam" id="PF00743">
    <property type="entry name" value="FMO-like"/>
    <property type="match status" value="2"/>
</dbReference>
<organism evidence="5 6">
    <name type="scientific">Colletotrichum orbiculare (strain 104-T / ATCC 96160 / CBS 514.97 / LARS 414 / MAFF 240422)</name>
    <name type="common">Cucumber anthracnose fungus</name>
    <name type="synonym">Colletotrichum lagenarium</name>
    <dbReference type="NCBI Taxonomy" id="1213857"/>
    <lineage>
        <taxon>Eukaryota</taxon>
        <taxon>Fungi</taxon>
        <taxon>Dikarya</taxon>
        <taxon>Ascomycota</taxon>
        <taxon>Pezizomycotina</taxon>
        <taxon>Sordariomycetes</taxon>
        <taxon>Hypocreomycetidae</taxon>
        <taxon>Glomerellales</taxon>
        <taxon>Glomerellaceae</taxon>
        <taxon>Colletotrichum</taxon>
        <taxon>Colletotrichum orbiculare species complex</taxon>
    </lineage>
</organism>
<dbReference type="PRINTS" id="PR00419">
    <property type="entry name" value="ADXRDTASE"/>
</dbReference>
<dbReference type="InterPro" id="IPR020946">
    <property type="entry name" value="Flavin_mOase-like"/>
</dbReference>
<evidence type="ECO:0000256" key="3">
    <source>
        <dbReference type="ARBA" id="ARBA00022827"/>
    </source>
</evidence>
<dbReference type="GO" id="GO:0050661">
    <property type="term" value="F:NADP binding"/>
    <property type="evidence" value="ECO:0007669"/>
    <property type="project" value="InterPro"/>
</dbReference>
<reference evidence="6" key="1">
    <citation type="journal article" date="2013" name="New Phytol.">
        <title>Comparative genomic and transcriptomic analyses reveal the hemibiotrophic stage shift of Colletotrichum fungi.</title>
        <authorList>
            <person name="Gan P."/>
            <person name="Ikeda K."/>
            <person name="Irieda H."/>
            <person name="Narusaka M."/>
            <person name="O'Connell R.J."/>
            <person name="Narusaka Y."/>
            <person name="Takano Y."/>
            <person name="Kubo Y."/>
            <person name="Shirasu K."/>
        </authorList>
    </citation>
    <scope>NUCLEOTIDE SEQUENCE [LARGE SCALE GENOMIC DNA]</scope>
    <source>
        <strain evidence="6">104-T / ATCC 96160 / CBS 514.97 / LARS 414 / MAFF 240422</strain>
    </source>
</reference>